<protein>
    <submittedName>
        <fullName evidence="3">Transcriptional regulator</fullName>
    </submittedName>
</protein>
<dbReference type="SUPFAM" id="SSF46785">
    <property type="entry name" value="Winged helix' DNA-binding domain"/>
    <property type="match status" value="1"/>
</dbReference>
<dbReference type="Pfam" id="PF08279">
    <property type="entry name" value="HTH_11"/>
    <property type="match status" value="1"/>
</dbReference>
<sequence>MNRTDRLYALVEALRAVAPRPLSARRLAERFEVSVRTVERDLSALQQAGVPIWAEPGRTGGYCLDREHTLAPLGLTVDEALAVTVGLGALATGPFRDAAASALGKVHAATRDERLAESLAVARRIAFLEPEDDTPVGDVVTAALRYGEVLRLRYHDRDGEPSDREVEPLGYVVRDGVWYLVAWCRLRGAVRAFRAGRIESLDPTGEHAPPRPFRADELDIPHGVTRHAVED</sequence>
<dbReference type="InterPro" id="IPR051534">
    <property type="entry name" value="CBASS_pafABC_assoc_protein"/>
</dbReference>
<name>A0A175S0K5_9MICO</name>
<dbReference type="PROSITE" id="PS52050">
    <property type="entry name" value="WYL"/>
    <property type="match status" value="1"/>
</dbReference>
<dbReference type="STRING" id="33881.NS184_02430"/>
<accession>A0A175S0K5</accession>
<evidence type="ECO:0000259" key="1">
    <source>
        <dbReference type="Pfam" id="PF08279"/>
    </source>
</evidence>
<evidence type="ECO:0000313" key="4">
    <source>
        <dbReference type="Proteomes" id="UP000078252"/>
    </source>
</evidence>
<feature type="domain" description="WYL" evidence="2">
    <location>
        <begin position="138"/>
        <end position="202"/>
    </location>
</feature>
<dbReference type="Pfam" id="PF13280">
    <property type="entry name" value="WYL"/>
    <property type="match status" value="1"/>
</dbReference>
<dbReference type="InterPro" id="IPR013196">
    <property type="entry name" value="HTH_11"/>
</dbReference>
<dbReference type="EMBL" id="LDQC01000014">
    <property type="protein sequence ID" value="KTR09702.1"/>
    <property type="molecule type" value="Genomic_DNA"/>
</dbReference>
<dbReference type="Gene3D" id="1.10.10.10">
    <property type="entry name" value="Winged helix-like DNA-binding domain superfamily/Winged helix DNA-binding domain"/>
    <property type="match status" value="1"/>
</dbReference>
<dbReference type="PANTHER" id="PTHR34580">
    <property type="match status" value="1"/>
</dbReference>
<reference evidence="3 4" key="1">
    <citation type="journal article" date="2016" name="Front. Microbiol.">
        <title>Genomic Resource of Rice Seed Associated Bacteria.</title>
        <authorList>
            <person name="Midha S."/>
            <person name="Bansal K."/>
            <person name="Sharma S."/>
            <person name="Kumar N."/>
            <person name="Patil P.P."/>
            <person name="Chaudhry V."/>
            <person name="Patil P.B."/>
        </authorList>
    </citation>
    <scope>NUCLEOTIDE SEQUENCE [LARGE SCALE GENOMIC DNA]</scope>
    <source>
        <strain evidence="3 4">NS184</strain>
    </source>
</reference>
<dbReference type="OrthoDB" id="3171994at2"/>
<dbReference type="PANTHER" id="PTHR34580:SF1">
    <property type="entry name" value="PROTEIN PAFC"/>
    <property type="match status" value="1"/>
</dbReference>
<dbReference type="InterPro" id="IPR036388">
    <property type="entry name" value="WH-like_DNA-bd_sf"/>
</dbReference>
<dbReference type="AlphaFoldDB" id="A0A175S0K5"/>
<evidence type="ECO:0000259" key="2">
    <source>
        <dbReference type="Pfam" id="PF13280"/>
    </source>
</evidence>
<organism evidence="3 4">
    <name type="scientific">Curtobacterium luteum</name>
    <dbReference type="NCBI Taxonomy" id="33881"/>
    <lineage>
        <taxon>Bacteria</taxon>
        <taxon>Bacillati</taxon>
        <taxon>Actinomycetota</taxon>
        <taxon>Actinomycetes</taxon>
        <taxon>Micrococcales</taxon>
        <taxon>Microbacteriaceae</taxon>
        <taxon>Curtobacterium</taxon>
    </lineage>
</organism>
<dbReference type="RefSeq" id="WP_058724554.1">
    <property type="nucleotide sequence ID" value="NZ_LDQC01000014.1"/>
</dbReference>
<feature type="domain" description="Helix-turn-helix type 11" evidence="1">
    <location>
        <begin position="6"/>
        <end position="62"/>
    </location>
</feature>
<gene>
    <name evidence="3" type="ORF">NS184_02430</name>
</gene>
<dbReference type="Proteomes" id="UP000078252">
    <property type="component" value="Unassembled WGS sequence"/>
</dbReference>
<evidence type="ECO:0000313" key="3">
    <source>
        <dbReference type="EMBL" id="KTR09702.1"/>
    </source>
</evidence>
<dbReference type="InterPro" id="IPR026881">
    <property type="entry name" value="WYL_dom"/>
</dbReference>
<comment type="caution">
    <text evidence="3">The sequence shown here is derived from an EMBL/GenBank/DDBJ whole genome shotgun (WGS) entry which is preliminary data.</text>
</comment>
<proteinExistence type="predicted"/>
<dbReference type="InterPro" id="IPR036390">
    <property type="entry name" value="WH_DNA-bd_sf"/>
</dbReference>
<dbReference type="PATRIC" id="fig|33881.3.peg.439"/>